<protein>
    <submittedName>
        <fullName evidence="2">Uncharacterized protein</fullName>
    </submittedName>
</protein>
<feature type="compositionally biased region" description="Acidic residues" evidence="1">
    <location>
        <begin position="43"/>
        <end position="57"/>
    </location>
</feature>
<keyword evidence="3" id="KW-1185">Reference proteome</keyword>
<dbReference type="AlphaFoldDB" id="A0A428NE31"/>
<name>A0A428NE31_9HYPO</name>
<feature type="region of interest" description="Disordered" evidence="1">
    <location>
        <begin position="33"/>
        <end position="57"/>
    </location>
</feature>
<gene>
    <name evidence="2" type="ORF">CEP51_016852</name>
</gene>
<accession>A0A428NE31</accession>
<dbReference type="Proteomes" id="UP000287972">
    <property type="component" value="Unassembled WGS sequence"/>
</dbReference>
<dbReference type="EMBL" id="NKCL01001531">
    <property type="protein sequence ID" value="RSL39031.1"/>
    <property type="molecule type" value="Genomic_DNA"/>
</dbReference>
<proteinExistence type="predicted"/>
<comment type="caution">
    <text evidence="2">The sequence shown here is derived from an EMBL/GenBank/DDBJ whole genome shotgun (WGS) entry which is preliminary data.</text>
</comment>
<evidence type="ECO:0000256" key="1">
    <source>
        <dbReference type="SAM" id="MobiDB-lite"/>
    </source>
</evidence>
<evidence type="ECO:0000313" key="3">
    <source>
        <dbReference type="Proteomes" id="UP000287972"/>
    </source>
</evidence>
<organism evidence="2 3">
    <name type="scientific">Fusarium floridanum</name>
    <dbReference type="NCBI Taxonomy" id="1325733"/>
    <lineage>
        <taxon>Eukaryota</taxon>
        <taxon>Fungi</taxon>
        <taxon>Dikarya</taxon>
        <taxon>Ascomycota</taxon>
        <taxon>Pezizomycotina</taxon>
        <taxon>Sordariomycetes</taxon>
        <taxon>Hypocreomycetidae</taxon>
        <taxon>Hypocreales</taxon>
        <taxon>Nectriaceae</taxon>
        <taxon>Fusarium</taxon>
        <taxon>Fusarium solani species complex</taxon>
    </lineage>
</organism>
<sequence length="94" mass="10518">MKIEHSCGNAFSSQDVRDMVSTYLASAAERQAKRRSLLKTEVEPESDWDSDSDVDDAGAQEGLIQEQLLHSFIFVSQLDNPPEGKHPSLIPYRP</sequence>
<evidence type="ECO:0000313" key="2">
    <source>
        <dbReference type="EMBL" id="RSL39031.1"/>
    </source>
</evidence>
<reference evidence="2 3" key="1">
    <citation type="submission" date="2017-06" db="EMBL/GenBank/DDBJ databases">
        <title>Comparative genomic analysis of Ambrosia Fusariam Clade fungi.</title>
        <authorList>
            <person name="Stajich J.E."/>
            <person name="Carrillo J."/>
            <person name="Kijimoto T."/>
            <person name="Eskalen A."/>
            <person name="O'Donnell K."/>
            <person name="Kasson M."/>
        </authorList>
    </citation>
    <scope>NUCLEOTIDE SEQUENCE [LARGE SCALE GENOMIC DNA]</scope>
    <source>
        <strain evidence="2 3">NRRL62606</strain>
    </source>
</reference>